<dbReference type="InterPro" id="IPR036047">
    <property type="entry name" value="F-box-like_dom_sf"/>
</dbReference>
<feature type="compositionally biased region" description="Acidic residues" evidence="1">
    <location>
        <begin position="84"/>
        <end position="95"/>
    </location>
</feature>
<dbReference type="InterPro" id="IPR055312">
    <property type="entry name" value="FBL15-like"/>
</dbReference>
<organism evidence="3 4">
    <name type="scientific">Eleusine coracana subsp. coracana</name>
    <dbReference type="NCBI Taxonomy" id="191504"/>
    <lineage>
        <taxon>Eukaryota</taxon>
        <taxon>Viridiplantae</taxon>
        <taxon>Streptophyta</taxon>
        <taxon>Embryophyta</taxon>
        <taxon>Tracheophyta</taxon>
        <taxon>Spermatophyta</taxon>
        <taxon>Magnoliopsida</taxon>
        <taxon>Liliopsida</taxon>
        <taxon>Poales</taxon>
        <taxon>Poaceae</taxon>
        <taxon>PACMAD clade</taxon>
        <taxon>Chloridoideae</taxon>
        <taxon>Cynodonteae</taxon>
        <taxon>Eleusininae</taxon>
        <taxon>Eleusine</taxon>
    </lineage>
</organism>
<dbReference type="EMBL" id="BQKI01000018">
    <property type="protein sequence ID" value="GJN11452.1"/>
    <property type="molecule type" value="Genomic_DNA"/>
</dbReference>
<dbReference type="SUPFAM" id="SSF52047">
    <property type="entry name" value="RNI-like"/>
    <property type="match status" value="1"/>
</dbReference>
<dbReference type="CDD" id="cd22160">
    <property type="entry name" value="F-box_AtFBL13-like"/>
    <property type="match status" value="1"/>
</dbReference>
<comment type="caution">
    <text evidence="3">The sequence shown here is derived from an EMBL/GenBank/DDBJ whole genome shotgun (WGS) entry which is preliminary data.</text>
</comment>
<dbReference type="InterPro" id="IPR032675">
    <property type="entry name" value="LRR_dom_sf"/>
</dbReference>
<dbReference type="Proteomes" id="UP001054889">
    <property type="component" value="Unassembled WGS sequence"/>
</dbReference>
<keyword evidence="4" id="KW-1185">Reference proteome</keyword>
<evidence type="ECO:0000259" key="2">
    <source>
        <dbReference type="Pfam" id="PF24758"/>
    </source>
</evidence>
<sequence>MDTDQQGGVDDRLVVAAGGEEDDRISGLPDEHLHSILLLLGSTTDAACTSVLSRRWRHVWTHLPELSFRYEYREKDSRSPSPDVDPELSTLDDGDTPVSPSPPPDPSSLLHDFDTLVSGSLEDHFCIRSSHAAARLVKLVLLRHDRNDDDDPVVSDPATATVRDCIGDALAVYSAPTLRRLDITASSVALPHVTADDVSSWLRFASHRLAGDLHLSVLHFQANGDIMLPVCERVTSMGFQLDSSTLRFYLPPQLGAFEALASLSIREAIVDSCELETMLSSRCPRLKELKLEIINFKDDARRSLSVCSGSLEQLQILYIRYHEGLLQVAAPMLRTLRCGDQCDFYIAAPKLSELCWDNGKYDPTRHHIAEEGHTLRRLEIIKDAGMVGSKADAAVQQRPRAVPEYHH</sequence>
<dbReference type="AlphaFoldDB" id="A0AAV5DMB7"/>
<evidence type="ECO:0000256" key="1">
    <source>
        <dbReference type="SAM" id="MobiDB-lite"/>
    </source>
</evidence>
<reference evidence="3" key="1">
    <citation type="journal article" date="2018" name="DNA Res.">
        <title>Multiple hybrid de novo genome assembly of finger millet, an orphan allotetraploid crop.</title>
        <authorList>
            <person name="Hatakeyama M."/>
            <person name="Aluri S."/>
            <person name="Balachadran M.T."/>
            <person name="Sivarajan S.R."/>
            <person name="Patrignani A."/>
            <person name="Gruter S."/>
            <person name="Poveda L."/>
            <person name="Shimizu-Inatsugi R."/>
            <person name="Baeten J."/>
            <person name="Francoijs K.J."/>
            <person name="Nataraja K.N."/>
            <person name="Reddy Y.A.N."/>
            <person name="Phadnis S."/>
            <person name="Ravikumar R.L."/>
            <person name="Schlapbach R."/>
            <person name="Sreeman S.M."/>
            <person name="Shimizu K.K."/>
        </authorList>
    </citation>
    <scope>NUCLEOTIDE SEQUENCE</scope>
</reference>
<gene>
    <name evidence="3" type="primary">ga29647</name>
    <name evidence="3" type="ORF">PR202_ga29647</name>
</gene>
<evidence type="ECO:0000313" key="3">
    <source>
        <dbReference type="EMBL" id="GJN11452.1"/>
    </source>
</evidence>
<accession>A0AAV5DMB7</accession>
<dbReference type="InterPro" id="IPR055411">
    <property type="entry name" value="LRR_FXL15/At3g58940/PEG3-like"/>
</dbReference>
<proteinExistence type="predicted"/>
<dbReference type="PANTHER" id="PTHR34709">
    <property type="entry name" value="OS10G0396666 PROTEIN"/>
    <property type="match status" value="1"/>
</dbReference>
<dbReference type="SUPFAM" id="SSF81383">
    <property type="entry name" value="F-box domain"/>
    <property type="match status" value="1"/>
</dbReference>
<dbReference type="PANTHER" id="PTHR34709:SF72">
    <property type="entry name" value="OS07G0130000 PROTEIN"/>
    <property type="match status" value="1"/>
</dbReference>
<evidence type="ECO:0000313" key="4">
    <source>
        <dbReference type="Proteomes" id="UP001054889"/>
    </source>
</evidence>
<dbReference type="Pfam" id="PF24758">
    <property type="entry name" value="LRR_At5g56370"/>
    <property type="match status" value="1"/>
</dbReference>
<reference evidence="3" key="2">
    <citation type="submission" date="2021-12" db="EMBL/GenBank/DDBJ databases">
        <title>Resequencing data analysis of finger millet.</title>
        <authorList>
            <person name="Hatakeyama M."/>
            <person name="Aluri S."/>
            <person name="Balachadran M.T."/>
            <person name="Sivarajan S.R."/>
            <person name="Poveda L."/>
            <person name="Shimizu-Inatsugi R."/>
            <person name="Schlapbach R."/>
            <person name="Sreeman S.M."/>
            <person name="Shimizu K.K."/>
        </authorList>
    </citation>
    <scope>NUCLEOTIDE SEQUENCE</scope>
</reference>
<feature type="region of interest" description="Disordered" evidence="1">
    <location>
        <begin position="73"/>
        <end position="109"/>
    </location>
</feature>
<dbReference type="Gene3D" id="3.80.10.10">
    <property type="entry name" value="Ribonuclease Inhibitor"/>
    <property type="match status" value="1"/>
</dbReference>
<name>A0AAV5DMB7_ELECO</name>
<protein>
    <recommendedName>
        <fullName evidence="2">F-box/LRR-repeat protein 15/At3g58940/PEG3-like LRR domain-containing protein</fullName>
    </recommendedName>
</protein>
<dbReference type="InterPro" id="IPR053781">
    <property type="entry name" value="F-box_AtFBL13-like"/>
</dbReference>
<feature type="domain" description="F-box/LRR-repeat protein 15/At3g58940/PEG3-like LRR" evidence="2">
    <location>
        <begin position="199"/>
        <end position="340"/>
    </location>
</feature>